<dbReference type="Proteomes" id="UP000478052">
    <property type="component" value="Unassembled WGS sequence"/>
</dbReference>
<comment type="caution">
    <text evidence="1">The sequence shown here is derived from an EMBL/GenBank/DDBJ whole genome shotgun (WGS) entry which is preliminary data.</text>
</comment>
<dbReference type="GO" id="GO:0003964">
    <property type="term" value="F:RNA-directed DNA polymerase activity"/>
    <property type="evidence" value="ECO:0007669"/>
    <property type="project" value="UniProtKB-KW"/>
</dbReference>
<name>A0A6G0VYM4_APHCR</name>
<keyword evidence="1" id="KW-0808">Transferase</keyword>
<accession>A0A6G0VYM4</accession>
<keyword evidence="2" id="KW-1185">Reference proteome</keyword>
<organism evidence="1 2">
    <name type="scientific">Aphis craccivora</name>
    <name type="common">Cowpea aphid</name>
    <dbReference type="NCBI Taxonomy" id="307492"/>
    <lineage>
        <taxon>Eukaryota</taxon>
        <taxon>Metazoa</taxon>
        <taxon>Ecdysozoa</taxon>
        <taxon>Arthropoda</taxon>
        <taxon>Hexapoda</taxon>
        <taxon>Insecta</taxon>
        <taxon>Pterygota</taxon>
        <taxon>Neoptera</taxon>
        <taxon>Paraneoptera</taxon>
        <taxon>Hemiptera</taxon>
        <taxon>Sternorrhyncha</taxon>
        <taxon>Aphidomorpha</taxon>
        <taxon>Aphidoidea</taxon>
        <taxon>Aphididae</taxon>
        <taxon>Aphidini</taxon>
        <taxon>Aphis</taxon>
        <taxon>Aphis</taxon>
    </lineage>
</organism>
<dbReference type="EMBL" id="VUJU01010861">
    <property type="protein sequence ID" value="KAF0712673.1"/>
    <property type="molecule type" value="Genomic_DNA"/>
</dbReference>
<reference evidence="1 2" key="1">
    <citation type="submission" date="2019-08" db="EMBL/GenBank/DDBJ databases">
        <title>Whole genome of Aphis craccivora.</title>
        <authorList>
            <person name="Voronova N.V."/>
            <person name="Shulinski R.S."/>
            <person name="Bandarenka Y.V."/>
            <person name="Zhorov D.G."/>
            <person name="Warner D."/>
        </authorList>
    </citation>
    <scope>NUCLEOTIDE SEQUENCE [LARGE SCALE GENOMIC DNA]</scope>
    <source>
        <strain evidence="1">180601</strain>
        <tissue evidence="1">Whole Body</tissue>
    </source>
</reference>
<gene>
    <name evidence="1" type="ORF">FWK35_00022942</name>
</gene>
<sequence>MSLLMNQHTHPGLPKILKKFVRNNRANICILKEVSYNKFTSKYVLYGLSSLENVWSIGPNGLSGHFLYELRTIIAYPLWLLFRRSFDEGVFPSMFKFSSVTPIPKSGGPSVVSNYQPISIQSHISKMFELMDLYAIQPTVNSILAEE</sequence>
<keyword evidence="1" id="KW-0548">Nucleotidyltransferase</keyword>
<dbReference type="PANTHER" id="PTHR47510:SF3">
    <property type="entry name" value="ENDO_EXONUCLEASE_PHOSPHATASE DOMAIN-CONTAINING PROTEIN"/>
    <property type="match status" value="1"/>
</dbReference>
<dbReference type="AlphaFoldDB" id="A0A6G0VYM4"/>
<evidence type="ECO:0000313" key="2">
    <source>
        <dbReference type="Proteomes" id="UP000478052"/>
    </source>
</evidence>
<protein>
    <submittedName>
        <fullName evidence="1">Reverse transcriptase domain-containing protein</fullName>
    </submittedName>
</protein>
<proteinExistence type="predicted"/>
<dbReference type="OrthoDB" id="6607175at2759"/>
<dbReference type="PANTHER" id="PTHR47510">
    <property type="entry name" value="REVERSE TRANSCRIPTASE DOMAIN-CONTAINING PROTEIN"/>
    <property type="match status" value="1"/>
</dbReference>
<evidence type="ECO:0000313" key="1">
    <source>
        <dbReference type="EMBL" id="KAF0712673.1"/>
    </source>
</evidence>
<keyword evidence="1" id="KW-0695">RNA-directed DNA polymerase</keyword>